<name>A0A0F9VL01_9ZZZZ</name>
<protein>
    <recommendedName>
        <fullName evidence="2">BppU N-terminal domain-containing protein</fullName>
    </recommendedName>
</protein>
<organism evidence="1">
    <name type="scientific">marine sediment metagenome</name>
    <dbReference type="NCBI Taxonomy" id="412755"/>
    <lineage>
        <taxon>unclassified sequences</taxon>
        <taxon>metagenomes</taxon>
        <taxon>ecological metagenomes</taxon>
    </lineage>
</organism>
<evidence type="ECO:0000313" key="1">
    <source>
        <dbReference type="EMBL" id="KKN74186.1"/>
    </source>
</evidence>
<gene>
    <name evidence="1" type="ORF">LCGC14_0392720</name>
</gene>
<evidence type="ECO:0008006" key="2">
    <source>
        <dbReference type="Google" id="ProtNLM"/>
    </source>
</evidence>
<reference evidence="1" key="1">
    <citation type="journal article" date="2015" name="Nature">
        <title>Complex archaea that bridge the gap between prokaryotes and eukaryotes.</title>
        <authorList>
            <person name="Spang A."/>
            <person name="Saw J.H."/>
            <person name="Jorgensen S.L."/>
            <person name="Zaremba-Niedzwiedzka K."/>
            <person name="Martijn J."/>
            <person name="Lind A.E."/>
            <person name="van Eijk R."/>
            <person name="Schleper C."/>
            <person name="Guy L."/>
            <person name="Ettema T.J."/>
        </authorList>
    </citation>
    <scope>NUCLEOTIDE SEQUENCE</scope>
</reference>
<dbReference type="AlphaFoldDB" id="A0A0F9VL01"/>
<sequence length="130" mass="13646">MSELNENAITRVATVTGIDAKVVAVTSLYTVPTSKTFIPDHIVIRVTSFTSGGKGVEAIASFGGNSATYDDFLNTVTYTIAASGVFTTDRVTDGTFVVVQAAGDVFSISIETGSNATTETWAVEVYGYLI</sequence>
<accession>A0A0F9VL01</accession>
<dbReference type="EMBL" id="LAZR01000330">
    <property type="protein sequence ID" value="KKN74186.1"/>
    <property type="molecule type" value="Genomic_DNA"/>
</dbReference>
<proteinExistence type="predicted"/>
<comment type="caution">
    <text evidence="1">The sequence shown here is derived from an EMBL/GenBank/DDBJ whole genome shotgun (WGS) entry which is preliminary data.</text>
</comment>